<keyword evidence="2" id="KW-1185">Reference proteome</keyword>
<dbReference type="AlphaFoldDB" id="A0A9X8Y9E4"/>
<dbReference type="InterPro" id="IPR036634">
    <property type="entry name" value="PRD_sf"/>
</dbReference>
<sequence length="119" mass="13592">MKLKAQVIRRRDTGRLTGENCKQVLAVIDYLQKGQHLPLDEKNGELLILHLCDALERIEHRETLPALGQSVYEEVTREPNLERAVSICRDIQEMIPELQASEAEYIIMHVGAMLGNMKN</sequence>
<dbReference type="Proteomes" id="UP000294682">
    <property type="component" value="Unassembled WGS sequence"/>
</dbReference>
<dbReference type="EMBL" id="SLUK01000001">
    <property type="protein sequence ID" value="TCL45322.1"/>
    <property type="molecule type" value="Genomic_DNA"/>
</dbReference>
<comment type="caution">
    <text evidence="1">The sequence shown here is derived from an EMBL/GenBank/DDBJ whole genome shotgun (WGS) entry which is preliminary data.</text>
</comment>
<name>A0A9X8Y9E4_9FIRM</name>
<reference evidence="1 2" key="1">
    <citation type="submission" date="2019-03" db="EMBL/GenBank/DDBJ databases">
        <title>Genomic Encyclopedia of Type Strains, Phase IV (KMG-IV): sequencing the most valuable type-strain genomes for metagenomic binning, comparative biology and taxonomic classification.</title>
        <authorList>
            <person name="Goeker M."/>
        </authorList>
    </citation>
    <scope>NUCLEOTIDE SEQUENCE [LARGE SCALE GENOMIC DNA]</scope>
    <source>
        <strain evidence="1 2">DSM 100433</strain>
    </source>
</reference>
<dbReference type="SUPFAM" id="SSF63520">
    <property type="entry name" value="PTS-regulatory domain, PRD"/>
    <property type="match status" value="1"/>
</dbReference>
<organism evidence="1 2">
    <name type="scientific">Harryflintia acetispora</name>
    <dbReference type="NCBI Taxonomy" id="1849041"/>
    <lineage>
        <taxon>Bacteria</taxon>
        <taxon>Bacillati</taxon>
        <taxon>Bacillota</taxon>
        <taxon>Clostridia</taxon>
        <taxon>Eubacteriales</taxon>
        <taxon>Oscillospiraceae</taxon>
        <taxon>Harryflintia</taxon>
    </lineage>
</organism>
<evidence type="ECO:0000313" key="2">
    <source>
        <dbReference type="Proteomes" id="UP000294682"/>
    </source>
</evidence>
<dbReference type="GO" id="GO:0006355">
    <property type="term" value="P:regulation of DNA-templated transcription"/>
    <property type="evidence" value="ECO:0007669"/>
    <property type="project" value="InterPro"/>
</dbReference>
<gene>
    <name evidence="1" type="ORF">EDD78_101305</name>
</gene>
<proteinExistence type="predicted"/>
<evidence type="ECO:0008006" key="3">
    <source>
        <dbReference type="Google" id="ProtNLM"/>
    </source>
</evidence>
<dbReference type="RefSeq" id="WP_079698233.1">
    <property type="nucleotide sequence ID" value="NZ_JADNAH010000004.1"/>
</dbReference>
<dbReference type="Gene3D" id="1.10.1790.10">
    <property type="entry name" value="PRD domain"/>
    <property type="match status" value="1"/>
</dbReference>
<protein>
    <recommendedName>
        <fullName evidence="3">PRD domain-containing protein</fullName>
    </recommendedName>
</protein>
<evidence type="ECO:0000313" key="1">
    <source>
        <dbReference type="EMBL" id="TCL45322.1"/>
    </source>
</evidence>
<accession>A0A9X8Y9E4</accession>
<dbReference type="OrthoDB" id="3192572at2"/>